<accession>A0A7M5UNX5</accession>
<organism evidence="1 2">
    <name type="scientific">Clytia hemisphaerica</name>
    <dbReference type="NCBI Taxonomy" id="252671"/>
    <lineage>
        <taxon>Eukaryota</taxon>
        <taxon>Metazoa</taxon>
        <taxon>Cnidaria</taxon>
        <taxon>Hydrozoa</taxon>
        <taxon>Hydroidolina</taxon>
        <taxon>Leptothecata</taxon>
        <taxon>Obeliida</taxon>
        <taxon>Clytiidae</taxon>
        <taxon>Clytia</taxon>
    </lineage>
</organism>
<sequence>PDPLDKTFSFSLFFLVKTKQKFKSMDRRDFQNSPDKSCGSWANVFGSMWNLNLHQIKDGHGFSDTGQFHTIKLDPKNMTTDLKGMIALHYQNEESSKLDFYDIQLFSERPEVILLYDARILRWFSISNTSNGQNLQVRITSGSVRDQLSRKGEDDDIVIIDEYIGDDHNVLLTYGFQSKIHFSSLKHLDTFGDFMVLLIGNNDGSFVLDIIQYDTDQTNHYKRVIVRKNTIKFNREGLKMDIFVDFLNDRFYVTELRNKFNLIHGFDFCGHCLFTKDLLKEKTRRIRHISQIDSSKMVIVWIGTKDVLFEVETFHMMEIGPVRWKKFIINVNIESNYWRSRIFENSGKFYFMVTTGSRKYREEFIFIYDILTGVDILEHKANNRNDIYDFNRNGFQEVAMLCYDFTDVDDFYEYPGDIYYHAGDDDPREKILSIDVENVSYKAKSLKNQARLACLKSFDETYLKEKLHANLKIYLGLVES</sequence>
<evidence type="ECO:0000313" key="2">
    <source>
        <dbReference type="Proteomes" id="UP000594262"/>
    </source>
</evidence>
<reference evidence="1" key="1">
    <citation type="submission" date="2021-01" db="UniProtKB">
        <authorList>
            <consortium name="EnsemblMetazoa"/>
        </authorList>
    </citation>
    <scope>IDENTIFICATION</scope>
</reference>
<evidence type="ECO:0000313" key="1">
    <source>
        <dbReference type="EnsemblMetazoa" id="CLYHEMP000215.1"/>
    </source>
</evidence>
<name>A0A7M5UNX5_9CNID</name>
<proteinExistence type="predicted"/>
<dbReference type="Proteomes" id="UP000594262">
    <property type="component" value="Unplaced"/>
</dbReference>
<keyword evidence="2" id="KW-1185">Reference proteome</keyword>
<dbReference type="AlphaFoldDB" id="A0A7M5UNX5"/>
<dbReference type="EnsemblMetazoa" id="CLYHEMT000215.1">
    <property type="protein sequence ID" value="CLYHEMP000215.1"/>
    <property type="gene ID" value="CLYHEMG000215"/>
</dbReference>
<protein>
    <submittedName>
        <fullName evidence="1">Uncharacterized protein</fullName>
    </submittedName>
</protein>